<keyword evidence="1" id="KW-0732">Signal</keyword>
<gene>
    <name evidence="2" type="ORF">TRAPUB_4503</name>
</gene>
<proteinExistence type="predicted"/>
<name>A0A1M2VAW0_TRAPU</name>
<evidence type="ECO:0000256" key="1">
    <source>
        <dbReference type="SAM" id="SignalP"/>
    </source>
</evidence>
<evidence type="ECO:0000313" key="2">
    <source>
        <dbReference type="EMBL" id="OJT04709.1"/>
    </source>
</evidence>
<reference evidence="2 3" key="1">
    <citation type="submission" date="2016-10" db="EMBL/GenBank/DDBJ databases">
        <title>Genome sequence of the basidiomycete white-rot fungus Trametes pubescens.</title>
        <authorList>
            <person name="Makela M.R."/>
            <person name="Granchi Z."/>
            <person name="Peng M."/>
            <person name="De Vries R.P."/>
            <person name="Grigoriev I."/>
            <person name="Riley R."/>
            <person name="Hilden K."/>
        </authorList>
    </citation>
    <scope>NUCLEOTIDE SEQUENCE [LARGE SCALE GENOMIC DNA]</scope>
    <source>
        <strain evidence="2 3">FBCC735</strain>
    </source>
</reference>
<dbReference type="AlphaFoldDB" id="A0A1M2VAW0"/>
<evidence type="ECO:0000313" key="3">
    <source>
        <dbReference type="Proteomes" id="UP000184267"/>
    </source>
</evidence>
<keyword evidence="3" id="KW-1185">Reference proteome</keyword>
<organism evidence="2 3">
    <name type="scientific">Trametes pubescens</name>
    <name type="common">White-rot fungus</name>
    <dbReference type="NCBI Taxonomy" id="154538"/>
    <lineage>
        <taxon>Eukaryota</taxon>
        <taxon>Fungi</taxon>
        <taxon>Dikarya</taxon>
        <taxon>Basidiomycota</taxon>
        <taxon>Agaricomycotina</taxon>
        <taxon>Agaricomycetes</taxon>
        <taxon>Polyporales</taxon>
        <taxon>Polyporaceae</taxon>
        <taxon>Trametes</taxon>
    </lineage>
</organism>
<protein>
    <submittedName>
        <fullName evidence="2">Uncharacterized protein</fullName>
    </submittedName>
</protein>
<feature type="signal peptide" evidence="1">
    <location>
        <begin position="1"/>
        <end position="23"/>
    </location>
</feature>
<comment type="caution">
    <text evidence="2">The sequence shown here is derived from an EMBL/GenBank/DDBJ whole genome shotgun (WGS) entry which is preliminary data.</text>
</comment>
<feature type="chain" id="PRO_5012431361" evidence="1">
    <location>
        <begin position="24"/>
        <end position="117"/>
    </location>
</feature>
<sequence length="117" mass="12732">MTGMCTYVGTLATFHMVFAGCQAGPLLVNGVKKRVQHVGAFASCLPQLRAQSHTVPSRVPVVIPIRYSSKSAGADVVKVQVIRYIDRLSIKQDYYIISRRVPCDAGPSEAVLAVRSR</sequence>
<dbReference type="Proteomes" id="UP000184267">
    <property type="component" value="Unassembled WGS sequence"/>
</dbReference>
<dbReference type="EMBL" id="MNAD01001519">
    <property type="protein sequence ID" value="OJT04709.1"/>
    <property type="molecule type" value="Genomic_DNA"/>
</dbReference>
<accession>A0A1M2VAW0</accession>